<feature type="non-terminal residue" evidence="2">
    <location>
        <position position="136"/>
    </location>
</feature>
<comment type="caution">
    <text evidence="2">The sequence shown here is derived from an EMBL/GenBank/DDBJ whole genome shotgun (WGS) entry which is preliminary data.</text>
</comment>
<feature type="region of interest" description="Disordered" evidence="1">
    <location>
        <begin position="108"/>
        <end position="136"/>
    </location>
</feature>
<evidence type="ECO:0000313" key="2">
    <source>
        <dbReference type="EMBL" id="MBA0678103.1"/>
    </source>
</evidence>
<dbReference type="Proteomes" id="UP000593577">
    <property type="component" value="Unassembled WGS sequence"/>
</dbReference>
<accession>A0A7J8WT43</accession>
<keyword evidence="3" id="KW-1185">Reference proteome</keyword>
<reference evidence="2 3" key="1">
    <citation type="journal article" date="2019" name="Genome Biol. Evol.">
        <title>Insights into the evolution of the New World diploid cottons (Gossypium, subgenus Houzingenia) based on genome sequencing.</title>
        <authorList>
            <person name="Grover C.E."/>
            <person name="Arick M.A. 2nd"/>
            <person name="Thrash A."/>
            <person name="Conover J.L."/>
            <person name="Sanders W.S."/>
            <person name="Peterson D.G."/>
            <person name="Frelichowski J.E."/>
            <person name="Scheffler J.A."/>
            <person name="Scheffler B.E."/>
            <person name="Wendel J.F."/>
        </authorList>
    </citation>
    <scope>NUCLEOTIDE SEQUENCE [LARGE SCALE GENOMIC DNA]</scope>
    <source>
        <strain evidence="2">185</strain>
        <tissue evidence="2">Leaf</tissue>
    </source>
</reference>
<evidence type="ECO:0000256" key="1">
    <source>
        <dbReference type="SAM" id="MobiDB-lite"/>
    </source>
</evidence>
<evidence type="ECO:0000313" key="3">
    <source>
        <dbReference type="Proteomes" id="UP000593577"/>
    </source>
</evidence>
<organism evidence="2 3">
    <name type="scientific">Gossypium aridum</name>
    <name type="common">American cotton</name>
    <name type="synonym">Erioxylum aridum</name>
    <dbReference type="NCBI Taxonomy" id="34290"/>
    <lineage>
        <taxon>Eukaryota</taxon>
        <taxon>Viridiplantae</taxon>
        <taxon>Streptophyta</taxon>
        <taxon>Embryophyta</taxon>
        <taxon>Tracheophyta</taxon>
        <taxon>Spermatophyta</taxon>
        <taxon>Magnoliopsida</taxon>
        <taxon>eudicotyledons</taxon>
        <taxon>Gunneridae</taxon>
        <taxon>Pentapetalae</taxon>
        <taxon>rosids</taxon>
        <taxon>malvids</taxon>
        <taxon>Malvales</taxon>
        <taxon>Malvaceae</taxon>
        <taxon>Malvoideae</taxon>
        <taxon>Gossypium</taxon>
    </lineage>
</organism>
<sequence>MELDVQKSLYSEGFSFWQVRKKIYGSLLANFKELPPDDLPFSLALKAESNLMGKDKRWTTKDNLGIKEVETNPDSPLSQSDLKEKDKDKIWFEDKFRCVDKDEYKDKPIGLPIGHNENPMLKHRGLGNPQAMVDFR</sequence>
<proteinExistence type="predicted"/>
<dbReference type="AlphaFoldDB" id="A0A7J8WT43"/>
<protein>
    <submittedName>
        <fullName evidence="2">Uncharacterized protein</fullName>
    </submittedName>
</protein>
<gene>
    <name evidence="2" type="ORF">Goari_019465</name>
</gene>
<dbReference type="EMBL" id="JABFAA010000003">
    <property type="protein sequence ID" value="MBA0678103.1"/>
    <property type="molecule type" value="Genomic_DNA"/>
</dbReference>
<name>A0A7J8WT43_GOSAI</name>